<organism evidence="3 4">
    <name type="scientific">Serratia marcescens</name>
    <dbReference type="NCBI Taxonomy" id="615"/>
    <lineage>
        <taxon>Bacteria</taxon>
        <taxon>Pseudomonadati</taxon>
        <taxon>Pseudomonadota</taxon>
        <taxon>Gammaproteobacteria</taxon>
        <taxon>Enterobacterales</taxon>
        <taxon>Yersiniaceae</taxon>
        <taxon>Serratia</taxon>
    </lineage>
</organism>
<gene>
    <name evidence="3" type="ORF">DKC05_20695</name>
</gene>
<evidence type="ECO:0000259" key="2">
    <source>
        <dbReference type="Pfam" id="PF16452"/>
    </source>
</evidence>
<dbReference type="RefSeq" id="WP_047730022.1">
    <property type="nucleotide sequence ID" value="NZ_CAMIRD010000011.1"/>
</dbReference>
<dbReference type="InterPro" id="IPR010982">
    <property type="entry name" value="Lambda_DNA-bd_dom_sf"/>
</dbReference>
<evidence type="ECO:0000313" key="4">
    <source>
        <dbReference type="Proteomes" id="UP000245399"/>
    </source>
</evidence>
<dbReference type="Gene3D" id="2.10.109.10">
    <property type="entry name" value="Umud Fragment, subunit A"/>
    <property type="match status" value="1"/>
</dbReference>
<reference evidence="3 4" key="1">
    <citation type="submission" date="2018-05" db="EMBL/GenBank/DDBJ databases">
        <title>Klebsiella quasipneumonaiae provides a window into carbapenemase gene transfer, plasmid rearrangements and nosocomial acquisition from the hospital environment.</title>
        <authorList>
            <person name="Mathers A.J."/>
            <person name="Vegesana K."/>
            <person name="Stoesser N."/>
            <person name="Crook D."/>
            <person name="Vaughan A."/>
            <person name="Barry K."/>
            <person name="Parikh H."/>
            <person name="Sebra R."/>
            <person name="Kotay S."/>
            <person name="Walker A.S."/>
            <person name="Sheppard A.E."/>
        </authorList>
    </citation>
    <scope>NUCLEOTIDE SEQUENCE [LARGE SCALE GENOMIC DNA]</scope>
    <source>
        <strain evidence="3 4">CAV1761</strain>
    </source>
</reference>
<dbReference type="AlphaFoldDB" id="A0A2V4GHY9"/>
<feature type="domain" description="Bacteriophage CI repressor N-terminal" evidence="1">
    <location>
        <begin position="10"/>
        <end position="73"/>
    </location>
</feature>
<dbReference type="GO" id="GO:0045892">
    <property type="term" value="P:negative regulation of DNA-templated transcription"/>
    <property type="evidence" value="ECO:0007669"/>
    <property type="project" value="InterPro"/>
</dbReference>
<dbReference type="InterPro" id="IPR010744">
    <property type="entry name" value="Phage_CI_N"/>
</dbReference>
<dbReference type="Pfam" id="PF16452">
    <property type="entry name" value="Phage_CI_C"/>
    <property type="match status" value="1"/>
</dbReference>
<proteinExistence type="predicted"/>
<name>A0A2V4GHY9_SERMA</name>
<dbReference type="EMBL" id="CP029449">
    <property type="protein sequence ID" value="AWL69894.1"/>
    <property type="molecule type" value="Genomic_DNA"/>
</dbReference>
<evidence type="ECO:0000259" key="1">
    <source>
        <dbReference type="Pfam" id="PF07022"/>
    </source>
</evidence>
<feature type="domain" description="Bacteriophage CI repressor C-terminal" evidence="2">
    <location>
        <begin position="87"/>
        <end position="181"/>
    </location>
</feature>
<dbReference type="Proteomes" id="UP000245399">
    <property type="component" value="Chromosome"/>
</dbReference>
<dbReference type="InterPro" id="IPR032499">
    <property type="entry name" value="Phage_CI_C"/>
</dbReference>
<accession>A0A2V4GHY9</accession>
<protein>
    <submittedName>
        <fullName evidence="3">Phage repressor protein</fullName>
    </submittedName>
</protein>
<dbReference type="GO" id="GO:0003677">
    <property type="term" value="F:DNA binding"/>
    <property type="evidence" value="ECO:0007669"/>
    <property type="project" value="InterPro"/>
</dbReference>
<dbReference type="GO" id="GO:0051259">
    <property type="term" value="P:protein complex oligomerization"/>
    <property type="evidence" value="ECO:0007669"/>
    <property type="project" value="InterPro"/>
</dbReference>
<dbReference type="Gene3D" id="1.10.260.40">
    <property type="entry name" value="lambda repressor-like DNA-binding domains"/>
    <property type="match status" value="1"/>
</dbReference>
<dbReference type="Pfam" id="PF07022">
    <property type="entry name" value="Phage_CI_repr"/>
    <property type="match status" value="1"/>
</dbReference>
<evidence type="ECO:0000313" key="3">
    <source>
        <dbReference type="EMBL" id="AWL69894.1"/>
    </source>
</evidence>
<sequence>MKMATDGAASIDRLMEAYGFRFKNDLCRHFEISSSTLATWIKRDTFPAELIIQCALETNASLQWLATGKGRIFEHSQSDIATLNSYLLKDGSLKNSGSLMFDKVFLPNNLKEPYVIRTENEAFFVDKGFTDLVDGRWLVEVEGKHNIRELAFIPIKRVKVIGGGVPFDCGIDEIKIIARVVGVFRKE</sequence>